<evidence type="ECO:0000313" key="1">
    <source>
        <dbReference type="EMBL" id="VDL91052.1"/>
    </source>
</evidence>
<accession>A0A183SKB9</accession>
<protein>
    <submittedName>
        <fullName evidence="1 3">Uncharacterized protein</fullName>
    </submittedName>
</protein>
<dbReference type="EMBL" id="UYSU01032952">
    <property type="protein sequence ID" value="VDL91052.1"/>
    <property type="molecule type" value="Genomic_DNA"/>
</dbReference>
<keyword evidence="2" id="KW-1185">Reference proteome</keyword>
<evidence type="ECO:0000313" key="3">
    <source>
        <dbReference type="WBParaSite" id="SSLN_0000482201-mRNA-1"/>
    </source>
</evidence>
<name>A0A183SKB9_SCHSO</name>
<dbReference type="WBParaSite" id="SSLN_0000482201-mRNA-1">
    <property type="protein sequence ID" value="SSLN_0000482201-mRNA-1"/>
    <property type="gene ID" value="SSLN_0000482201"/>
</dbReference>
<evidence type="ECO:0000313" key="2">
    <source>
        <dbReference type="Proteomes" id="UP000275846"/>
    </source>
</evidence>
<reference evidence="3" key="1">
    <citation type="submission" date="2016-06" db="UniProtKB">
        <authorList>
            <consortium name="WormBaseParasite"/>
        </authorList>
    </citation>
    <scope>IDENTIFICATION</scope>
</reference>
<dbReference type="Proteomes" id="UP000275846">
    <property type="component" value="Unassembled WGS sequence"/>
</dbReference>
<sequence>MLGEGIKGFLDHFHKRPFVNLVAVNFTAQCLSVADYFTYFGDHQMPQLRHLSLSLYYLPGLLLSAGIDTEVDCFPSLDDASIRFTEHCCGRPSGEFSCCSELYLSDDRLFPISLKEVYLQFYLDPIISRTDGPLRRSAIEEALLKADVGVTDLQCCTCSVPEYLLETLSRDFVTAATLKILPLLAAQRKTLVSLEISADLVFGCLTDEHSQRQVVSLRVVDPHLHNGLGYSLWTTYNVSFLLCAPPFEAKLFPK</sequence>
<dbReference type="AlphaFoldDB" id="A0A183SKB9"/>
<proteinExistence type="predicted"/>
<gene>
    <name evidence="1" type="ORF">SSLN_LOCUS4667</name>
</gene>
<reference evidence="1 2" key="2">
    <citation type="submission" date="2018-11" db="EMBL/GenBank/DDBJ databases">
        <authorList>
            <consortium name="Pathogen Informatics"/>
        </authorList>
    </citation>
    <scope>NUCLEOTIDE SEQUENCE [LARGE SCALE GENOMIC DNA]</scope>
    <source>
        <strain evidence="1 2">NST_G2</strain>
    </source>
</reference>
<organism evidence="3">
    <name type="scientific">Schistocephalus solidus</name>
    <name type="common">Tapeworm</name>
    <dbReference type="NCBI Taxonomy" id="70667"/>
    <lineage>
        <taxon>Eukaryota</taxon>
        <taxon>Metazoa</taxon>
        <taxon>Spiralia</taxon>
        <taxon>Lophotrochozoa</taxon>
        <taxon>Platyhelminthes</taxon>
        <taxon>Cestoda</taxon>
        <taxon>Eucestoda</taxon>
        <taxon>Diphyllobothriidea</taxon>
        <taxon>Diphyllobothriidae</taxon>
        <taxon>Schistocephalus</taxon>
    </lineage>
</organism>